<dbReference type="STRING" id="126156.SAMN05421670_1525"/>
<dbReference type="CDD" id="cd01949">
    <property type="entry name" value="GGDEF"/>
    <property type="match status" value="1"/>
</dbReference>
<comment type="subcellular location">
    <subcellularLocation>
        <location evidence="1">Cell membrane</location>
        <topology evidence="1">Multi-pass membrane protein</topology>
    </subcellularLocation>
</comment>
<sequence length="362" mass="40193">MLIDFIINFCILFTFAILTYIPFQNKLNVYIPSSKYTPFILGLLSGLTGCLLMLTAINITDVVIMDGRMAVIALSGVLGGPFAPIISGIIIGVFRLFMYGYSTSALIAGSSTIIVGLVIGVCSWKKTMTFQNVPYFFGYSIIQTSIVLGFLGSWKFETSLAIISFIIFSIVSFSIIFITLKQLSSLFEKIKHIEEISVTDYLTGLYNNRKFQEHTQNLIAKNEIFSLLLLDIDYFKKVNDTYGHPVGDEVLKELALRMKDTSKPFGGIVSRNGGEEFSILLPNTTDEKALEVSDLVRQSIEKKLFQISTGEKLDITTSGGISTFPQDAVTTHELYKLADEALYLAKTSGRNKVVHINQNILV</sequence>
<feature type="transmembrane region" description="Helical" evidence="6">
    <location>
        <begin position="104"/>
        <end position="124"/>
    </location>
</feature>
<dbReference type="Pfam" id="PF00990">
    <property type="entry name" value="GGDEF"/>
    <property type="match status" value="1"/>
</dbReference>
<dbReference type="GO" id="GO:0005886">
    <property type="term" value="C:plasma membrane"/>
    <property type="evidence" value="ECO:0007669"/>
    <property type="project" value="UniProtKB-SubCell"/>
</dbReference>
<dbReference type="InterPro" id="IPR000160">
    <property type="entry name" value="GGDEF_dom"/>
</dbReference>
<evidence type="ECO:0000256" key="2">
    <source>
        <dbReference type="ARBA" id="ARBA00022475"/>
    </source>
</evidence>
<dbReference type="Proteomes" id="UP000198734">
    <property type="component" value="Unassembled WGS sequence"/>
</dbReference>
<feature type="transmembrane region" description="Helical" evidence="6">
    <location>
        <begin position="5"/>
        <end position="23"/>
    </location>
</feature>
<dbReference type="PROSITE" id="PS50887">
    <property type="entry name" value="GGDEF"/>
    <property type="match status" value="1"/>
</dbReference>
<reference evidence="9" key="1">
    <citation type="submission" date="2016-10" db="EMBL/GenBank/DDBJ databases">
        <authorList>
            <person name="Varghese N."/>
            <person name="Submissions S."/>
        </authorList>
    </citation>
    <scope>NUCLEOTIDE SEQUENCE [LARGE SCALE GENOMIC DNA]</scope>
    <source>
        <strain evidence="9">DSM 11706</strain>
    </source>
</reference>
<keyword evidence="2" id="KW-1003">Cell membrane</keyword>
<dbReference type="Gene3D" id="3.30.70.270">
    <property type="match status" value="1"/>
</dbReference>
<dbReference type="EMBL" id="FOXU01000002">
    <property type="protein sequence ID" value="SFQ31468.1"/>
    <property type="molecule type" value="Genomic_DNA"/>
</dbReference>
<evidence type="ECO:0000256" key="5">
    <source>
        <dbReference type="ARBA" id="ARBA00023136"/>
    </source>
</evidence>
<dbReference type="GO" id="GO:0000155">
    <property type="term" value="F:phosphorelay sensor kinase activity"/>
    <property type="evidence" value="ECO:0007669"/>
    <property type="project" value="InterPro"/>
</dbReference>
<dbReference type="PANTHER" id="PTHR45138">
    <property type="entry name" value="REGULATORY COMPONENTS OF SENSORY TRANSDUCTION SYSTEM"/>
    <property type="match status" value="1"/>
</dbReference>
<feature type="transmembrane region" description="Helical" evidence="6">
    <location>
        <begin position="71"/>
        <end position="98"/>
    </location>
</feature>
<dbReference type="InterPro" id="IPR029787">
    <property type="entry name" value="Nucleotide_cyclase"/>
</dbReference>
<evidence type="ECO:0000313" key="9">
    <source>
        <dbReference type="Proteomes" id="UP000198734"/>
    </source>
</evidence>
<keyword evidence="4 6" id="KW-1133">Transmembrane helix</keyword>
<feature type="transmembrane region" description="Helical" evidence="6">
    <location>
        <begin position="39"/>
        <end position="59"/>
    </location>
</feature>
<gene>
    <name evidence="8" type="ORF">SAMN05421670_1525</name>
</gene>
<evidence type="ECO:0000256" key="3">
    <source>
        <dbReference type="ARBA" id="ARBA00022692"/>
    </source>
</evidence>
<feature type="transmembrane region" description="Helical" evidence="6">
    <location>
        <begin position="160"/>
        <end position="180"/>
    </location>
</feature>
<dbReference type="SUPFAM" id="SSF55073">
    <property type="entry name" value="Nucleotide cyclase"/>
    <property type="match status" value="1"/>
</dbReference>
<dbReference type="GO" id="GO:1902201">
    <property type="term" value="P:negative regulation of bacterial-type flagellum-dependent cell motility"/>
    <property type="evidence" value="ECO:0007669"/>
    <property type="project" value="TreeGrafter"/>
</dbReference>
<organism evidence="8 9">
    <name type="scientific">Psychrobacillus psychrotolerans</name>
    <dbReference type="NCBI Taxonomy" id="126156"/>
    <lineage>
        <taxon>Bacteria</taxon>
        <taxon>Bacillati</taxon>
        <taxon>Bacillota</taxon>
        <taxon>Bacilli</taxon>
        <taxon>Bacillales</taxon>
        <taxon>Bacillaceae</taxon>
        <taxon>Psychrobacillus</taxon>
    </lineage>
</organism>
<evidence type="ECO:0000256" key="4">
    <source>
        <dbReference type="ARBA" id="ARBA00022989"/>
    </source>
</evidence>
<dbReference type="OrthoDB" id="9759607at2"/>
<dbReference type="GO" id="GO:0043709">
    <property type="term" value="P:cell adhesion involved in single-species biofilm formation"/>
    <property type="evidence" value="ECO:0007669"/>
    <property type="project" value="TreeGrafter"/>
</dbReference>
<keyword evidence="3 6" id="KW-0812">Transmembrane</keyword>
<dbReference type="NCBIfam" id="TIGR00254">
    <property type="entry name" value="GGDEF"/>
    <property type="match status" value="1"/>
</dbReference>
<dbReference type="Pfam" id="PF07694">
    <property type="entry name" value="5TM-5TMR_LYT"/>
    <property type="match status" value="1"/>
</dbReference>
<protein>
    <submittedName>
        <fullName evidence="8">Diguanylate cyclase</fullName>
    </submittedName>
</protein>
<keyword evidence="9" id="KW-1185">Reference proteome</keyword>
<dbReference type="InterPro" id="IPR011620">
    <property type="entry name" value="Sig_transdc_His_kinase_LytS_TM"/>
</dbReference>
<proteinExistence type="predicted"/>
<dbReference type="InterPro" id="IPR050469">
    <property type="entry name" value="Diguanylate_Cyclase"/>
</dbReference>
<evidence type="ECO:0000256" key="6">
    <source>
        <dbReference type="SAM" id="Phobius"/>
    </source>
</evidence>
<name>A0A1I5XHL6_9BACI</name>
<dbReference type="GO" id="GO:0071555">
    <property type="term" value="P:cell wall organization"/>
    <property type="evidence" value="ECO:0007669"/>
    <property type="project" value="InterPro"/>
</dbReference>
<keyword evidence="5 6" id="KW-0472">Membrane</keyword>
<evidence type="ECO:0000256" key="1">
    <source>
        <dbReference type="ARBA" id="ARBA00004651"/>
    </source>
</evidence>
<dbReference type="RefSeq" id="WP_139219900.1">
    <property type="nucleotide sequence ID" value="NZ_FOXU01000002.1"/>
</dbReference>
<dbReference type="SMART" id="SM00267">
    <property type="entry name" value="GGDEF"/>
    <property type="match status" value="1"/>
</dbReference>
<dbReference type="InterPro" id="IPR043128">
    <property type="entry name" value="Rev_trsase/Diguanyl_cyclase"/>
</dbReference>
<dbReference type="PANTHER" id="PTHR45138:SF9">
    <property type="entry name" value="DIGUANYLATE CYCLASE DGCM-RELATED"/>
    <property type="match status" value="1"/>
</dbReference>
<feature type="domain" description="GGDEF" evidence="7">
    <location>
        <begin position="223"/>
        <end position="358"/>
    </location>
</feature>
<evidence type="ECO:0000313" key="8">
    <source>
        <dbReference type="EMBL" id="SFQ31468.1"/>
    </source>
</evidence>
<dbReference type="AlphaFoldDB" id="A0A1I5XHL6"/>
<evidence type="ECO:0000259" key="7">
    <source>
        <dbReference type="PROSITE" id="PS50887"/>
    </source>
</evidence>
<dbReference type="GO" id="GO:0052621">
    <property type="term" value="F:diguanylate cyclase activity"/>
    <property type="evidence" value="ECO:0007669"/>
    <property type="project" value="TreeGrafter"/>
</dbReference>
<feature type="transmembrane region" description="Helical" evidence="6">
    <location>
        <begin position="136"/>
        <end position="154"/>
    </location>
</feature>
<accession>A0A1I5XHL6</accession>
<dbReference type="FunFam" id="3.30.70.270:FF:000001">
    <property type="entry name" value="Diguanylate cyclase domain protein"/>
    <property type="match status" value="1"/>
</dbReference>